<feature type="transmembrane region" description="Helical" evidence="6">
    <location>
        <begin position="333"/>
        <end position="357"/>
    </location>
</feature>
<feature type="transmembrane region" description="Helical" evidence="6">
    <location>
        <begin position="363"/>
        <end position="381"/>
    </location>
</feature>
<dbReference type="AlphaFoldDB" id="A0A1H5EEI4"/>
<dbReference type="InterPro" id="IPR036259">
    <property type="entry name" value="MFS_trans_sf"/>
</dbReference>
<feature type="transmembrane region" description="Helical" evidence="6">
    <location>
        <begin position="140"/>
        <end position="159"/>
    </location>
</feature>
<protein>
    <submittedName>
        <fullName evidence="8">Predicted arabinose efflux permease, MFS family</fullName>
    </submittedName>
</protein>
<evidence type="ECO:0000256" key="3">
    <source>
        <dbReference type="ARBA" id="ARBA00022692"/>
    </source>
</evidence>
<name>A0A1H5EEI4_9MICO</name>
<evidence type="ECO:0000256" key="5">
    <source>
        <dbReference type="ARBA" id="ARBA00023136"/>
    </source>
</evidence>
<feature type="transmembrane region" description="Helical" evidence="6">
    <location>
        <begin position="46"/>
        <end position="63"/>
    </location>
</feature>
<feature type="transmembrane region" description="Helical" evidence="6">
    <location>
        <begin position="271"/>
        <end position="291"/>
    </location>
</feature>
<evidence type="ECO:0000256" key="1">
    <source>
        <dbReference type="ARBA" id="ARBA00004651"/>
    </source>
</evidence>
<sequence length="394" mass="40034">MSSRLGAGLTFALGLLVLCSFGTWYYGYGVLIEPIARETGWSQTTLTSAYGVALLLVGVGSVLAGRASDRFGPHLVLIVAAGCTVAASAVAASASSPAVFLPGAILTQACVGAVGYYALAHAIIARVAPDGRTRGITRNTLFGALASTVFLPLMAWSATQWGWRPTMMAAGCLVAAAMLWAATLLRHLGGADGSGSTLLGGLAYAIRDARLRRLLALGVLGGAMMSVLLLFQVPAMVEAGLTLGVASALAGARGAFQIAGRLPLPWVLDRVPHLLVVRVCLLLFGLPALLLPFSESMVAAIAFVVLAGIGVGTFSTMESVYTVEFVDARSVGLMLGAYALARGVGSAVGPTLAGAAVDSFGTRTPVLITLAVLAIVAVALVPQPGAAGSRAGER</sequence>
<dbReference type="PROSITE" id="PS50850">
    <property type="entry name" value="MFS"/>
    <property type="match status" value="1"/>
</dbReference>
<feature type="transmembrane region" description="Helical" evidence="6">
    <location>
        <begin position="297"/>
        <end position="321"/>
    </location>
</feature>
<dbReference type="Proteomes" id="UP000199220">
    <property type="component" value="Unassembled WGS sequence"/>
</dbReference>
<feature type="transmembrane region" description="Helical" evidence="6">
    <location>
        <begin position="214"/>
        <end position="233"/>
    </location>
</feature>
<dbReference type="RefSeq" id="WP_089771948.1">
    <property type="nucleotide sequence ID" value="NZ_FNTX01000001.1"/>
</dbReference>
<dbReference type="OrthoDB" id="7200137at2"/>
<comment type="subcellular location">
    <subcellularLocation>
        <location evidence="1">Cell membrane</location>
        <topology evidence="1">Multi-pass membrane protein</topology>
    </subcellularLocation>
</comment>
<feature type="transmembrane region" description="Helical" evidence="6">
    <location>
        <begin position="75"/>
        <end position="94"/>
    </location>
</feature>
<evidence type="ECO:0000313" key="9">
    <source>
        <dbReference type="Proteomes" id="UP000199220"/>
    </source>
</evidence>
<dbReference type="PANTHER" id="PTHR43124">
    <property type="entry name" value="PURINE EFFLUX PUMP PBUE"/>
    <property type="match status" value="1"/>
</dbReference>
<keyword evidence="2" id="KW-1003">Cell membrane</keyword>
<dbReference type="InterPro" id="IPR020846">
    <property type="entry name" value="MFS_dom"/>
</dbReference>
<dbReference type="STRING" id="648782.SAMN04488554_0992"/>
<dbReference type="InterPro" id="IPR011701">
    <property type="entry name" value="MFS"/>
</dbReference>
<evidence type="ECO:0000313" key="8">
    <source>
        <dbReference type="EMBL" id="SED89532.1"/>
    </source>
</evidence>
<feature type="transmembrane region" description="Helical" evidence="6">
    <location>
        <begin position="100"/>
        <end position="119"/>
    </location>
</feature>
<dbReference type="GO" id="GO:0005886">
    <property type="term" value="C:plasma membrane"/>
    <property type="evidence" value="ECO:0007669"/>
    <property type="project" value="UniProtKB-SubCell"/>
</dbReference>
<feature type="domain" description="Major facilitator superfamily (MFS) profile" evidence="7">
    <location>
        <begin position="1"/>
        <end position="389"/>
    </location>
</feature>
<dbReference type="Gene3D" id="1.20.1250.20">
    <property type="entry name" value="MFS general substrate transporter like domains"/>
    <property type="match status" value="1"/>
</dbReference>
<dbReference type="Pfam" id="PF07690">
    <property type="entry name" value="MFS_1"/>
    <property type="match status" value="1"/>
</dbReference>
<feature type="transmembrane region" description="Helical" evidence="6">
    <location>
        <begin position="165"/>
        <end position="185"/>
    </location>
</feature>
<evidence type="ECO:0000256" key="2">
    <source>
        <dbReference type="ARBA" id="ARBA00022475"/>
    </source>
</evidence>
<dbReference type="InterPro" id="IPR050189">
    <property type="entry name" value="MFS_Efflux_Transporters"/>
</dbReference>
<accession>A0A1H5EEI4</accession>
<keyword evidence="9" id="KW-1185">Reference proteome</keyword>
<gene>
    <name evidence="8" type="ORF">SAMN04488554_0992</name>
</gene>
<dbReference type="PANTHER" id="PTHR43124:SF3">
    <property type="entry name" value="CHLORAMPHENICOL EFFLUX PUMP RV0191"/>
    <property type="match status" value="1"/>
</dbReference>
<evidence type="ECO:0000259" key="7">
    <source>
        <dbReference type="PROSITE" id="PS50850"/>
    </source>
</evidence>
<dbReference type="EMBL" id="FNTX01000001">
    <property type="protein sequence ID" value="SED89532.1"/>
    <property type="molecule type" value="Genomic_DNA"/>
</dbReference>
<keyword evidence="4 6" id="KW-1133">Transmembrane helix</keyword>
<evidence type="ECO:0000256" key="4">
    <source>
        <dbReference type="ARBA" id="ARBA00022989"/>
    </source>
</evidence>
<keyword evidence="5 6" id="KW-0472">Membrane</keyword>
<reference evidence="9" key="1">
    <citation type="submission" date="2016-10" db="EMBL/GenBank/DDBJ databases">
        <authorList>
            <person name="Varghese N."/>
            <person name="Submissions S."/>
        </authorList>
    </citation>
    <scope>NUCLEOTIDE SEQUENCE [LARGE SCALE GENOMIC DNA]</scope>
    <source>
        <strain evidence="9">DSM 21368</strain>
    </source>
</reference>
<dbReference type="GO" id="GO:0022857">
    <property type="term" value="F:transmembrane transporter activity"/>
    <property type="evidence" value="ECO:0007669"/>
    <property type="project" value="InterPro"/>
</dbReference>
<organism evidence="8 9">
    <name type="scientific">Ruania alba</name>
    <dbReference type="NCBI Taxonomy" id="648782"/>
    <lineage>
        <taxon>Bacteria</taxon>
        <taxon>Bacillati</taxon>
        <taxon>Actinomycetota</taxon>
        <taxon>Actinomycetes</taxon>
        <taxon>Micrococcales</taxon>
        <taxon>Ruaniaceae</taxon>
        <taxon>Ruania</taxon>
    </lineage>
</organism>
<evidence type="ECO:0000256" key="6">
    <source>
        <dbReference type="SAM" id="Phobius"/>
    </source>
</evidence>
<dbReference type="SUPFAM" id="SSF103473">
    <property type="entry name" value="MFS general substrate transporter"/>
    <property type="match status" value="1"/>
</dbReference>
<keyword evidence="3 6" id="KW-0812">Transmembrane</keyword>
<proteinExistence type="predicted"/>